<dbReference type="OrthoDB" id="10537416at2759"/>
<dbReference type="GO" id="GO:0003676">
    <property type="term" value="F:nucleic acid binding"/>
    <property type="evidence" value="ECO:0007669"/>
    <property type="project" value="InterPro"/>
</dbReference>
<dbReference type="AlphaFoldDB" id="A0A7J9KTU2"/>
<feature type="domain" description="RNase H type-1" evidence="1">
    <location>
        <begin position="107"/>
        <end position="170"/>
    </location>
</feature>
<protein>
    <recommendedName>
        <fullName evidence="1">RNase H type-1 domain-containing protein</fullName>
    </recommendedName>
</protein>
<name>A0A7J9KTU2_GOSSC</name>
<dbReference type="PANTHER" id="PTHR47074:SF61">
    <property type="entry name" value="RNASE H TYPE-1 DOMAIN-CONTAINING PROTEIN"/>
    <property type="match status" value="1"/>
</dbReference>
<comment type="caution">
    <text evidence="2">The sequence shown here is derived from an EMBL/GenBank/DDBJ whole genome shotgun (WGS) entry which is preliminary data.</text>
</comment>
<evidence type="ECO:0000313" key="3">
    <source>
        <dbReference type="Proteomes" id="UP000593576"/>
    </source>
</evidence>
<evidence type="ECO:0000259" key="1">
    <source>
        <dbReference type="Pfam" id="PF13456"/>
    </source>
</evidence>
<evidence type="ECO:0000313" key="2">
    <source>
        <dbReference type="EMBL" id="MBA0849922.1"/>
    </source>
</evidence>
<reference evidence="2 3" key="1">
    <citation type="journal article" date="2019" name="Genome Biol. Evol.">
        <title>Insights into the evolution of the New World diploid cottons (Gossypium, subgenus Houzingenia) based on genome sequencing.</title>
        <authorList>
            <person name="Grover C.E."/>
            <person name="Arick M.A. 2nd"/>
            <person name="Thrash A."/>
            <person name="Conover J.L."/>
            <person name="Sanders W.S."/>
            <person name="Peterson D.G."/>
            <person name="Frelichowski J.E."/>
            <person name="Scheffler J.A."/>
            <person name="Scheffler B.E."/>
            <person name="Wendel J.F."/>
        </authorList>
    </citation>
    <scope>NUCLEOTIDE SEQUENCE [LARGE SCALE GENOMIC DNA]</scope>
    <source>
        <strain evidence="2">1</strain>
        <tissue evidence="2">Leaf</tissue>
    </source>
</reference>
<proteinExistence type="predicted"/>
<dbReference type="InterPro" id="IPR002156">
    <property type="entry name" value="RNaseH_domain"/>
</dbReference>
<dbReference type="GO" id="GO:0004523">
    <property type="term" value="F:RNA-DNA hybrid ribonuclease activity"/>
    <property type="evidence" value="ECO:0007669"/>
    <property type="project" value="InterPro"/>
</dbReference>
<dbReference type="Proteomes" id="UP000593576">
    <property type="component" value="Unassembled WGS sequence"/>
</dbReference>
<accession>A0A7J9KTU2</accession>
<keyword evidence="3" id="KW-1185">Reference proteome</keyword>
<dbReference type="EMBL" id="JABFAF010000002">
    <property type="protein sequence ID" value="MBA0849922.1"/>
    <property type="molecule type" value="Genomic_DNA"/>
</dbReference>
<sequence>MRPKCTRDVETSEHIFRDCPSIAEIWRKISNSLMILLMDLYKNGLITLFPHSLLLYEELVESYIRDVDVVQRKLHVRRVENESWKPPKDPFLKINFDAAFQGNDRRSYSGVMEEGDALSVIKKMRSCNEDGPVIGAYIYDAKKKVEGFTRCSFRHVPRDANRVAHILSREGLMRGGSTYLEGCVLDIARDAMDNDRCE</sequence>
<organism evidence="2 3">
    <name type="scientific">Gossypium schwendimanii</name>
    <name type="common">Cotton</name>
    <dbReference type="NCBI Taxonomy" id="34291"/>
    <lineage>
        <taxon>Eukaryota</taxon>
        <taxon>Viridiplantae</taxon>
        <taxon>Streptophyta</taxon>
        <taxon>Embryophyta</taxon>
        <taxon>Tracheophyta</taxon>
        <taxon>Spermatophyta</taxon>
        <taxon>Magnoliopsida</taxon>
        <taxon>eudicotyledons</taxon>
        <taxon>Gunneridae</taxon>
        <taxon>Pentapetalae</taxon>
        <taxon>rosids</taxon>
        <taxon>malvids</taxon>
        <taxon>Malvales</taxon>
        <taxon>Malvaceae</taxon>
        <taxon>Malvoideae</taxon>
        <taxon>Gossypium</taxon>
    </lineage>
</organism>
<dbReference type="Pfam" id="PF13456">
    <property type="entry name" value="RVT_3"/>
    <property type="match status" value="1"/>
</dbReference>
<dbReference type="InterPro" id="IPR052929">
    <property type="entry name" value="RNase_H-like_EbsB-rel"/>
</dbReference>
<gene>
    <name evidence="2" type="ORF">Goshw_022779</name>
</gene>
<dbReference type="PANTHER" id="PTHR47074">
    <property type="entry name" value="BNAC02G40300D PROTEIN"/>
    <property type="match status" value="1"/>
</dbReference>